<evidence type="ECO:0000256" key="1">
    <source>
        <dbReference type="SAM" id="MobiDB-lite"/>
    </source>
</evidence>
<feature type="region of interest" description="Disordered" evidence="1">
    <location>
        <begin position="1"/>
        <end position="73"/>
    </location>
</feature>
<protein>
    <submittedName>
        <fullName evidence="2">C-Ha-ras protein</fullName>
    </submittedName>
</protein>
<evidence type="ECO:0000313" key="2">
    <source>
        <dbReference type="EMBL" id="CAA36265.1"/>
    </source>
</evidence>
<feature type="non-terminal residue" evidence="2">
    <location>
        <position position="1"/>
    </location>
</feature>
<accession>Q05200</accession>
<reference evidence="2" key="1">
    <citation type="journal article" date="1989" name="Mol. Biol. (Mosk.)">
        <title>Effect of camptothecin on the DNA-relaxing and DNA-cleavage activity of calf thymus topoisomerase I.</title>
        <authorList>
            <person name="Bronshtein I.B."/>
            <person name="Gromova I.I."/>
            <person name="Bukhman V.L."/>
            <person name="Kafiani K.A."/>
        </authorList>
    </citation>
    <scope>NUCLEOTIDE SEQUENCE</scope>
</reference>
<proteinExistence type="predicted"/>
<organism evidence="2">
    <name type="scientific">Homo sapiens</name>
    <name type="common">Human</name>
    <dbReference type="NCBI Taxonomy" id="9606"/>
    <lineage>
        <taxon>Eukaryota</taxon>
        <taxon>Metazoa</taxon>
        <taxon>Chordata</taxon>
        <taxon>Craniata</taxon>
        <taxon>Vertebrata</taxon>
        <taxon>Euteleostomi</taxon>
        <taxon>Mammalia</taxon>
        <taxon>Eutheria</taxon>
        <taxon>Euarchontoglires</taxon>
        <taxon>Primates</taxon>
        <taxon>Haplorrhini</taxon>
        <taxon>Catarrhini</taxon>
        <taxon>Hominidae</taxon>
        <taxon>Homo</taxon>
    </lineage>
</organism>
<dbReference type="AlphaFoldDB" id="Q05200"/>
<name>Q05200_HUMAN</name>
<feature type="compositionally biased region" description="Basic residues" evidence="1">
    <location>
        <begin position="63"/>
        <end position="73"/>
    </location>
</feature>
<feature type="non-terminal residue" evidence="2">
    <location>
        <position position="73"/>
    </location>
</feature>
<dbReference type="EMBL" id="X52018">
    <property type="protein sequence ID" value="CAA36265.1"/>
    <property type="molecule type" value="Genomic_DNA"/>
</dbReference>
<gene>
    <name evidence="2" type="primary">c-Ha-ras</name>
</gene>
<sequence length="73" mass="7504">VAPGSPARPRLLTDGPLSQPGWGGARWRAANGRPRLADGRARGGACAGPPESPPPVPCARNPSRTRRGRSPCA</sequence>
<feature type="compositionally biased region" description="Low complexity" evidence="1">
    <location>
        <begin position="25"/>
        <end position="34"/>
    </location>
</feature>